<evidence type="ECO:0000313" key="1">
    <source>
        <dbReference type="EMBL" id="KRZ17663.1"/>
    </source>
</evidence>
<organism evidence="1 2">
    <name type="scientific">Trichinella zimbabwensis</name>
    <dbReference type="NCBI Taxonomy" id="268475"/>
    <lineage>
        <taxon>Eukaryota</taxon>
        <taxon>Metazoa</taxon>
        <taxon>Ecdysozoa</taxon>
        <taxon>Nematoda</taxon>
        <taxon>Enoplea</taxon>
        <taxon>Dorylaimia</taxon>
        <taxon>Trichinellida</taxon>
        <taxon>Trichinellidae</taxon>
        <taxon>Trichinella</taxon>
    </lineage>
</organism>
<dbReference type="AlphaFoldDB" id="A0A0V1I4H9"/>
<gene>
    <name evidence="1" type="ORF">T11_15685</name>
</gene>
<keyword evidence="2" id="KW-1185">Reference proteome</keyword>
<reference evidence="1 2" key="1">
    <citation type="submission" date="2015-01" db="EMBL/GenBank/DDBJ databases">
        <title>Evolution of Trichinella species and genotypes.</title>
        <authorList>
            <person name="Korhonen P.K."/>
            <person name="Edoardo P."/>
            <person name="Giuseppe L.R."/>
            <person name="Gasser R.B."/>
        </authorList>
    </citation>
    <scope>NUCLEOTIDE SEQUENCE [LARGE SCALE GENOMIC DNA]</scope>
    <source>
        <strain evidence="1">ISS1029</strain>
    </source>
</reference>
<dbReference type="EMBL" id="JYDP01000006">
    <property type="protein sequence ID" value="KRZ17663.1"/>
    <property type="molecule type" value="Genomic_DNA"/>
</dbReference>
<accession>A0A0V1I4H9</accession>
<dbReference type="Proteomes" id="UP000055024">
    <property type="component" value="Unassembled WGS sequence"/>
</dbReference>
<comment type="caution">
    <text evidence="1">The sequence shown here is derived from an EMBL/GenBank/DDBJ whole genome shotgun (WGS) entry which is preliminary data.</text>
</comment>
<proteinExistence type="predicted"/>
<sequence length="88" mass="10071">MWWKDEFKGQLKNTADYACMHHLVPLPGNQLDNIETKIMALCLANLDCNVTCVEENRHILLHIRLTLRSTKSFNIASHLPNSDGLKLL</sequence>
<name>A0A0V1I4H9_9BILA</name>
<evidence type="ECO:0000313" key="2">
    <source>
        <dbReference type="Proteomes" id="UP000055024"/>
    </source>
</evidence>
<protein>
    <submittedName>
        <fullName evidence="1">Uncharacterized protein</fullName>
    </submittedName>
</protein>